<sequence>MTAEQFKQDILPWSRKLYPMVKRLLKNEVDVQDALQDILIKLWNKRENIQQYEKPEAYVLTLCRNHCLDVLKKKRDQLVDAAEDYRLMNLPQQGVSHEAREKLAIVHQVIEQLPDKYREVIQYREIDGLGFDEIKQMTGFEVPHLRVILSRARVMIKEEIRKIYDYEQRTSRQAVGKVL</sequence>
<dbReference type="InterPro" id="IPR013249">
    <property type="entry name" value="RNA_pol_sigma70_r4_t2"/>
</dbReference>
<dbReference type="Pfam" id="PF08281">
    <property type="entry name" value="Sigma70_r4_2"/>
    <property type="match status" value="1"/>
</dbReference>
<evidence type="ECO:0000256" key="2">
    <source>
        <dbReference type="ARBA" id="ARBA00023015"/>
    </source>
</evidence>
<feature type="domain" description="RNA polymerase sigma factor 70 region 4 type 2" evidence="7">
    <location>
        <begin position="105"/>
        <end position="154"/>
    </location>
</feature>
<dbReference type="InterPro" id="IPR013325">
    <property type="entry name" value="RNA_pol_sigma_r2"/>
</dbReference>
<dbReference type="InterPro" id="IPR039425">
    <property type="entry name" value="RNA_pol_sigma-70-like"/>
</dbReference>
<dbReference type="NCBIfam" id="TIGR02937">
    <property type="entry name" value="sigma70-ECF"/>
    <property type="match status" value="1"/>
</dbReference>
<dbReference type="PANTHER" id="PTHR43133:SF8">
    <property type="entry name" value="RNA POLYMERASE SIGMA FACTOR HI_1459-RELATED"/>
    <property type="match status" value="1"/>
</dbReference>
<dbReference type="Pfam" id="PF04542">
    <property type="entry name" value="Sigma70_r2"/>
    <property type="match status" value="1"/>
</dbReference>
<dbReference type="STRING" id="655355.SAMN05216283_101144"/>
<feature type="domain" description="RNA polymerase sigma-70 region 2" evidence="6">
    <location>
        <begin position="14"/>
        <end position="75"/>
    </location>
</feature>
<dbReference type="InterPro" id="IPR007627">
    <property type="entry name" value="RNA_pol_sigma70_r2"/>
</dbReference>
<name>A0A1I2AKN7_9BACT</name>
<dbReference type="SUPFAM" id="SSF88659">
    <property type="entry name" value="Sigma3 and sigma4 domains of RNA polymerase sigma factors"/>
    <property type="match status" value="1"/>
</dbReference>
<dbReference type="GO" id="GO:0016987">
    <property type="term" value="F:sigma factor activity"/>
    <property type="evidence" value="ECO:0007669"/>
    <property type="project" value="UniProtKB-KW"/>
</dbReference>
<proteinExistence type="inferred from homology"/>
<dbReference type="Proteomes" id="UP000198964">
    <property type="component" value="Unassembled WGS sequence"/>
</dbReference>
<reference evidence="8 9" key="1">
    <citation type="submission" date="2016-10" db="EMBL/GenBank/DDBJ databases">
        <authorList>
            <person name="de Groot N.N."/>
        </authorList>
    </citation>
    <scope>NUCLEOTIDE SEQUENCE [LARGE SCALE GENOMIC DNA]</scope>
    <source>
        <strain evidence="8 9">CGMCC 1.9156</strain>
    </source>
</reference>
<protein>
    <submittedName>
        <fullName evidence="8">RNA polymerase sigma-70 factor, ECF subfamily</fullName>
    </submittedName>
</protein>
<evidence type="ECO:0000256" key="3">
    <source>
        <dbReference type="ARBA" id="ARBA00023082"/>
    </source>
</evidence>
<accession>A0A1I2AKN7</accession>
<dbReference type="PANTHER" id="PTHR43133">
    <property type="entry name" value="RNA POLYMERASE ECF-TYPE SIGMA FACTO"/>
    <property type="match status" value="1"/>
</dbReference>
<dbReference type="InterPro" id="IPR014284">
    <property type="entry name" value="RNA_pol_sigma-70_dom"/>
</dbReference>
<evidence type="ECO:0000259" key="6">
    <source>
        <dbReference type="Pfam" id="PF04542"/>
    </source>
</evidence>
<dbReference type="GO" id="GO:0003677">
    <property type="term" value="F:DNA binding"/>
    <property type="evidence" value="ECO:0007669"/>
    <property type="project" value="UniProtKB-KW"/>
</dbReference>
<dbReference type="Gene3D" id="1.10.10.10">
    <property type="entry name" value="Winged helix-like DNA-binding domain superfamily/Winged helix DNA-binding domain"/>
    <property type="match status" value="1"/>
</dbReference>
<organism evidence="8 9">
    <name type="scientific">Sunxiuqinia elliptica</name>
    <dbReference type="NCBI Taxonomy" id="655355"/>
    <lineage>
        <taxon>Bacteria</taxon>
        <taxon>Pseudomonadati</taxon>
        <taxon>Bacteroidota</taxon>
        <taxon>Bacteroidia</taxon>
        <taxon>Marinilabiliales</taxon>
        <taxon>Prolixibacteraceae</taxon>
        <taxon>Sunxiuqinia</taxon>
    </lineage>
</organism>
<dbReference type="RefSeq" id="WP_093917900.1">
    <property type="nucleotide sequence ID" value="NZ_FONW01000001.1"/>
</dbReference>
<dbReference type="EMBL" id="FONW01000001">
    <property type="protein sequence ID" value="SFE44098.1"/>
    <property type="molecule type" value="Genomic_DNA"/>
</dbReference>
<keyword evidence="5" id="KW-0804">Transcription</keyword>
<dbReference type="Gene3D" id="1.10.1740.10">
    <property type="match status" value="1"/>
</dbReference>
<dbReference type="InterPro" id="IPR013324">
    <property type="entry name" value="RNA_pol_sigma_r3/r4-like"/>
</dbReference>
<evidence type="ECO:0000256" key="5">
    <source>
        <dbReference type="ARBA" id="ARBA00023163"/>
    </source>
</evidence>
<dbReference type="SUPFAM" id="SSF88946">
    <property type="entry name" value="Sigma2 domain of RNA polymerase sigma factors"/>
    <property type="match status" value="1"/>
</dbReference>
<evidence type="ECO:0000313" key="8">
    <source>
        <dbReference type="EMBL" id="SFE44098.1"/>
    </source>
</evidence>
<evidence type="ECO:0000256" key="1">
    <source>
        <dbReference type="ARBA" id="ARBA00010641"/>
    </source>
</evidence>
<gene>
    <name evidence="8" type="ORF">SAMN05216283_101144</name>
</gene>
<comment type="similarity">
    <text evidence="1">Belongs to the sigma-70 factor family. ECF subfamily.</text>
</comment>
<evidence type="ECO:0000256" key="4">
    <source>
        <dbReference type="ARBA" id="ARBA00023125"/>
    </source>
</evidence>
<evidence type="ECO:0000259" key="7">
    <source>
        <dbReference type="Pfam" id="PF08281"/>
    </source>
</evidence>
<evidence type="ECO:0000313" key="9">
    <source>
        <dbReference type="Proteomes" id="UP000198964"/>
    </source>
</evidence>
<keyword evidence="3" id="KW-0731">Sigma factor</keyword>
<keyword evidence="9" id="KW-1185">Reference proteome</keyword>
<keyword evidence="4" id="KW-0238">DNA-binding</keyword>
<dbReference type="AlphaFoldDB" id="A0A1I2AKN7"/>
<dbReference type="GO" id="GO:0006352">
    <property type="term" value="P:DNA-templated transcription initiation"/>
    <property type="evidence" value="ECO:0007669"/>
    <property type="project" value="InterPro"/>
</dbReference>
<dbReference type="InterPro" id="IPR036388">
    <property type="entry name" value="WH-like_DNA-bd_sf"/>
</dbReference>
<keyword evidence="2" id="KW-0805">Transcription regulation</keyword>